<dbReference type="Gene3D" id="3.30.40.10">
    <property type="entry name" value="Zinc/RING finger domain, C3HC4 (zinc finger)"/>
    <property type="match status" value="1"/>
</dbReference>
<dbReference type="GO" id="GO:0008270">
    <property type="term" value="F:zinc ion binding"/>
    <property type="evidence" value="ECO:0007669"/>
    <property type="project" value="UniProtKB-KW"/>
</dbReference>
<dbReference type="InterPro" id="IPR013083">
    <property type="entry name" value="Znf_RING/FYVE/PHD"/>
</dbReference>
<dbReference type="Pfam" id="PF13639">
    <property type="entry name" value="zf-RING_2"/>
    <property type="match status" value="1"/>
</dbReference>
<keyword evidence="4" id="KW-1133">Transmembrane helix</keyword>
<organism evidence="6">
    <name type="scientific">viral metagenome</name>
    <dbReference type="NCBI Taxonomy" id="1070528"/>
    <lineage>
        <taxon>unclassified sequences</taxon>
        <taxon>metagenomes</taxon>
        <taxon>organismal metagenomes</taxon>
    </lineage>
</organism>
<dbReference type="SMART" id="SM00184">
    <property type="entry name" value="RING"/>
    <property type="match status" value="1"/>
</dbReference>
<protein>
    <recommendedName>
        <fullName evidence="5">RING-type domain-containing protein</fullName>
    </recommendedName>
</protein>
<keyword evidence="4" id="KW-0472">Membrane</keyword>
<feature type="transmembrane region" description="Helical" evidence="4">
    <location>
        <begin position="84"/>
        <end position="105"/>
    </location>
</feature>
<dbReference type="SUPFAM" id="SSF57850">
    <property type="entry name" value="RING/U-box"/>
    <property type="match status" value="1"/>
</dbReference>
<sequence length="144" mass="16905">MNLHKNCPICLEENNIEKELFFITLDCNHSLCEYCYLKWHIQNSNPRCVICRQIVTNNQIESESTNSDTIGESQIQDDHIYMTYYALCILLVLTSFFSITTIVFVKKGPIYCISIIFFVTIGITSLFSIDYMCLNWIYRRRSVN</sequence>
<dbReference type="InterPro" id="IPR017907">
    <property type="entry name" value="Znf_RING_CS"/>
</dbReference>
<dbReference type="AlphaFoldDB" id="A0A6C0L071"/>
<dbReference type="EMBL" id="MN741018">
    <property type="protein sequence ID" value="QHU22816.1"/>
    <property type="molecule type" value="Genomic_DNA"/>
</dbReference>
<dbReference type="PROSITE" id="PS50089">
    <property type="entry name" value="ZF_RING_2"/>
    <property type="match status" value="1"/>
</dbReference>
<feature type="domain" description="RING-type" evidence="5">
    <location>
        <begin position="7"/>
        <end position="52"/>
    </location>
</feature>
<reference evidence="6" key="1">
    <citation type="journal article" date="2020" name="Nature">
        <title>Giant virus diversity and host interactions through global metagenomics.</title>
        <authorList>
            <person name="Schulz F."/>
            <person name="Roux S."/>
            <person name="Paez-Espino D."/>
            <person name="Jungbluth S."/>
            <person name="Walsh D.A."/>
            <person name="Denef V.J."/>
            <person name="McMahon K.D."/>
            <person name="Konstantinidis K.T."/>
            <person name="Eloe-Fadrosh E.A."/>
            <person name="Kyrpides N.C."/>
            <person name="Woyke T."/>
        </authorList>
    </citation>
    <scope>NUCLEOTIDE SEQUENCE</scope>
    <source>
        <strain evidence="6">GVMAG-S-ERX555907-63</strain>
    </source>
</reference>
<keyword evidence="2" id="KW-0863">Zinc-finger</keyword>
<dbReference type="InterPro" id="IPR001841">
    <property type="entry name" value="Znf_RING"/>
</dbReference>
<evidence type="ECO:0000256" key="3">
    <source>
        <dbReference type="ARBA" id="ARBA00022833"/>
    </source>
</evidence>
<name>A0A6C0L071_9ZZZZ</name>
<keyword evidence="4" id="KW-0812">Transmembrane</keyword>
<evidence type="ECO:0000256" key="4">
    <source>
        <dbReference type="SAM" id="Phobius"/>
    </source>
</evidence>
<evidence type="ECO:0000256" key="2">
    <source>
        <dbReference type="ARBA" id="ARBA00022771"/>
    </source>
</evidence>
<feature type="transmembrane region" description="Helical" evidence="4">
    <location>
        <begin position="111"/>
        <end position="138"/>
    </location>
</feature>
<evidence type="ECO:0000259" key="5">
    <source>
        <dbReference type="PROSITE" id="PS50089"/>
    </source>
</evidence>
<keyword evidence="3" id="KW-0862">Zinc</keyword>
<proteinExistence type="predicted"/>
<evidence type="ECO:0000256" key="1">
    <source>
        <dbReference type="ARBA" id="ARBA00022723"/>
    </source>
</evidence>
<accession>A0A6C0L071</accession>
<dbReference type="PROSITE" id="PS00518">
    <property type="entry name" value="ZF_RING_1"/>
    <property type="match status" value="1"/>
</dbReference>
<evidence type="ECO:0000313" key="6">
    <source>
        <dbReference type="EMBL" id="QHU22816.1"/>
    </source>
</evidence>
<keyword evidence="1" id="KW-0479">Metal-binding</keyword>